<organism evidence="2 3">
    <name type="scientific">Streptomyces bambusae</name>
    <dbReference type="NCBI Taxonomy" id="1550616"/>
    <lineage>
        <taxon>Bacteria</taxon>
        <taxon>Bacillati</taxon>
        <taxon>Actinomycetota</taxon>
        <taxon>Actinomycetes</taxon>
        <taxon>Kitasatosporales</taxon>
        <taxon>Streptomycetaceae</taxon>
        <taxon>Streptomyces</taxon>
    </lineage>
</organism>
<keyword evidence="3" id="KW-1185">Reference proteome</keyword>
<protein>
    <submittedName>
        <fullName evidence="2">Uncharacterized protein</fullName>
    </submittedName>
</protein>
<proteinExistence type="predicted"/>
<sequence length="141" mass="14834">MPRGAEDEFAPRGPRPADSVPSGLFGLDTELLVLYAALGEVPRRPSGRVSVAGWLPLRRRPGWNPASGSASPVGRARARAGVGHLRGDRPALAPEGGAPPAGATGRRRGVCPTRWGRAPGCWGRAPGWGRRSWHCPAWPGP</sequence>
<name>A0ABS6Z4N1_9ACTN</name>
<feature type="compositionally biased region" description="Basic and acidic residues" evidence="1">
    <location>
        <begin position="1"/>
        <end position="10"/>
    </location>
</feature>
<dbReference type="EMBL" id="WTFF01000070">
    <property type="protein sequence ID" value="MBW5482699.1"/>
    <property type="molecule type" value="Genomic_DNA"/>
</dbReference>
<comment type="caution">
    <text evidence="2">The sequence shown here is derived from an EMBL/GenBank/DDBJ whole genome shotgun (WGS) entry which is preliminary data.</text>
</comment>
<gene>
    <name evidence="2" type="ORF">GPJ59_12590</name>
</gene>
<feature type="region of interest" description="Disordered" evidence="1">
    <location>
        <begin position="1"/>
        <end position="21"/>
    </location>
</feature>
<evidence type="ECO:0000313" key="3">
    <source>
        <dbReference type="Proteomes" id="UP000812013"/>
    </source>
</evidence>
<dbReference type="Proteomes" id="UP000812013">
    <property type="component" value="Unassembled WGS sequence"/>
</dbReference>
<feature type="compositionally biased region" description="Low complexity" evidence="1">
    <location>
        <begin position="90"/>
        <end position="104"/>
    </location>
</feature>
<reference evidence="2 3" key="1">
    <citation type="submission" date="2019-12" db="EMBL/GenBank/DDBJ databases">
        <title>Genome sequence of Streptomyces bambusae.</title>
        <authorList>
            <person name="Bansal K."/>
            <person name="Choksket S."/>
            <person name="Korpole S."/>
            <person name="Patil P.B."/>
        </authorList>
    </citation>
    <scope>NUCLEOTIDE SEQUENCE [LARGE SCALE GENOMIC DNA]</scope>
    <source>
        <strain evidence="2 3">SK60</strain>
    </source>
</reference>
<evidence type="ECO:0000256" key="1">
    <source>
        <dbReference type="SAM" id="MobiDB-lite"/>
    </source>
</evidence>
<accession>A0ABS6Z4N1</accession>
<feature type="region of interest" description="Disordered" evidence="1">
    <location>
        <begin position="85"/>
        <end position="110"/>
    </location>
</feature>
<evidence type="ECO:0000313" key="2">
    <source>
        <dbReference type="EMBL" id="MBW5482699.1"/>
    </source>
</evidence>